<sequence length="76" mass="8589">MPFTDRLDNIPLPCGFKLPQFNLFDGRGDPLKHLKGFIAHMTIISNNPDATVDVFVTKFGTAIQTIQDERILMEIN</sequence>
<accession>A0AAV3RV29</accession>
<organism evidence="1 2">
    <name type="scientific">Lithospermum erythrorhizon</name>
    <name type="common">Purple gromwell</name>
    <name type="synonym">Lithospermum officinale var. erythrorhizon</name>
    <dbReference type="NCBI Taxonomy" id="34254"/>
    <lineage>
        <taxon>Eukaryota</taxon>
        <taxon>Viridiplantae</taxon>
        <taxon>Streptophyta</taxon>
        <taxon>Embryophyta</taxon>
        <taxon>Tracheophyta</taxon>
        <taxon>Spermatophyta</taxon>
        <taxon>Magnoliopsida</taxon>
        <taxon>eudicotyledons</taxon>
        <taxon>Gunneridae</taxon>
        <taxon>Pentapetalae</taxon>
        <taxon>asterids</taxon>
        <taxon>lamiids</taxon>
        <taxon>Boraginales</taxon>
        <taxon>Boraginaceae</taxon>
        <taxon>Boraginoideae</taxon>
        <taxon>Lithospermeae</taxon>
        <taxon>Lithospermum</taxon>
    </lineage>
</organism>
<keyword evidence="2" id="KW-1185">Reference proteome</keyword>
<dbReference type="EMBL" id="BAABME010011939">
    <property type="protein sequence ID" value="GAA0184485.1"/>
    <property type="molecule type" value="Genomic_DNA"/>
</dbReference>
<gene>
    <name evidence="1" type="ORF">LIER_31773</name>
</gene>
<protein>
    <submittedName>
        <fullName evidence="1">Uncharacterized protein</fullName>
    </submittedName>
</protein>
<evidence type="ECO:0000313" key="2">
    <source>
        <dbReference type="Proteomes" id="UP001454036"/>
    </source>
</evidence>
<name>A0AAV3RV29_LITER</name>
<evidence type="ECO:0000313" key="1">
    <source>
        <dbReference type="EMBL" id="GAA0184485.1"/>
    </source>
</evidence>
<dbReference type="Proteomes" id="UP001454036">
    <property type="component" value="Unassembled WGS sequence"/>
</dbReference>
<dbReference type="AlphaFoldDB" id="A0AAV3RV29"/>
<proteinExistence type="predicted"/>
<comment type="caution">
    <text evidence="1">The sequence shown here is derived from an EMBL/GenBank/DDBJ whole genome shotgun (WGS) entry which is preliminary data.</text>
</comment>
<reference evidence="1 2" key="1">
    <citation type="submission" date="2024-01" db="EMBL/GenBank/DDBJ databases">
        <title>The complete chloroplast genome sequence of Lithospermum erythrorhizon: insights into the phylogenetic relationship among Boraginaceae species and the maternal lineages of purple gromwells.</title>
        <authorList>
            <person name="Okada T."/>
            <person name="Watanabe K."/>
        </authorList>
    </citation>
    <scope>NUCLEOTIDE SEQUENCE [LARGE SCALE GENOMIC DNA]</scope>
</reference>